<name>A0A7Z8ZD24_RAOTE</name>
<organism evidence="1 2">
    <name type="scientific">Raoultella terrigena</name>
    <name type="common">Klebsiella terrigena</name>
    <dbReference type="NCBI Taxonomy" id="577"/>
    <lineage>
        <taxon>Bacteria</taxon>
        <taxon>Pseudomonadati</taxon>
        <taxon>Pseudomonadota</taxon>
        <taxon>Gammaproteobacteria</taxon>
        <taxon>Enterobacterales</taxon>
        <taxon>Enterobacteriaceae</taxon>
        <taxon>Klebsiella/Raoultella group</taxon>
        <taxon>Raoultella</taxon>
    </lineage>
</organism>
<dbReference type="EMBL" id="LR134253">
    <property type="protein sequence ID" value="VED51338.1"/>
    <property type="molecule type" value="Genomic_DNA"/>
</dbReference>
<reference evidence="1 2" key="1">
    <citation type="submission" date="2018-12" db="EMBL/GenBank/DDBJ databases">
        <authorList>
            <consortium name="Pathogen Informatics"/>
        </authorList>
    </citation>
    <scope>NUCLEOTIDE SEQUENCE [LARGE SCALE GENOMIC DNA]</scope>
    <source>
        <strain evidence="1 2">NCTC9997</strain>
    </source>
</reference>
<protein>
    <submittedName>
        <fullName evidence="1">Uncharacterized protein</fullName>
    </submittedName>
</protein>
<dbReference type="Proteomes" id="UP000267630">
    <property type="component" value="Chromosome 3"/>
</dbReference>
<gene>
    <name evidence="1" type="ORF">NCTC9997_03731</name>
</gene>
<evidence type="ECO:0000313" key="2">
    <source>
        <dbReference type="Proteomes" id="UP000267630"/>
    </source>
</evidence>
<sequence>MHDEVMKTKRFEQNVQCAKWYVNEANIIMDDAYKTDEEKLAALEDLHDRALTLATPFLVAVNETKTKMEALK</sequence>
<proteinExistence type="predicted"/>
<dbReference type="AlphaFoldDB" id="A0A7Z8ZD24"/>
<accession>A0A7Z8ZD24</accession>
<evidence type="ECO:0000313" key="1">
    <source>
        <dbReference type="EMBL" id="VED51338.1"/>
    </source>
</evidence>
<keyword evidence="2" id="KW-1185">Reference proteome</keyword>